<name>A0A7R7VQY4_ASPCH</name>
<dbReference type="KEGG" id="ache:ACHE_50357A"/>
<evidence type="ECO:0000313" key="2">
    <source>
        <dbReference type="Proteomes" id="UP000637239"/>
    </source>
</evidence>
<protein>
    <submittedName>
        <fullName evidence="1">Uncharacterized protein</fullName>
    </submittedName>
</protein>
<dbReference type="Proteomes" id="UP000637239">
    <property type="component" value="Chromosome 5"/>
</dbReference>
<gene>
    <name evidence="1" type="ORF">ACHE_50357A</name>
</gene>
<reference evidence="1" key="2">
    <citation type="submission" date="2021-02" db="EMBL/GenBank/DDBJ databases">
        <title>Aspergillus chevalieri M1 genome sequence.</title>
        <authorList>
            <person name="Kadooka C."/>
            <person name="Mori K."/>
            <person name="Futagami T."/>
        </authorList>
    </citation>
    <scope>NUCLEOTIDE SEQUENCE</scope>
    <source>
        <strain evidence="1">M1</strain>
    </source>
</reference>
<dbReference type="RefSeq" id="XP_043137681.1">
    <property type="nucleotide sequence ID" value="XM_043280065.1"/>
</dbReference>
<dbReference type="AlphaFoldDB" id="A0A7R7VQY4"/>
<accession>A0A7R7VQY4</accession>
<organism evidence="1 2">
    <name type="scientific">Aspergillus chevalieri</name>
    <name type="common">Eurotium chevalieri</name>
    <dbReference type="NCBI Taxonomy" id="182096"/>
    <lineage>
        <taxon>Eukaryota</taxon>
        <taxon>Fungi</taxon>
        <taxon>Dikarya</taxon>
        <taxon>Ascomycota</taxon>
        <taxon>Pezizomycotina</taxon>
        <taxon>Eurotiomycetes</taxon>
        <taxon>Eurotiomycetidae</taxon>
        <taxon>Eurotiales</taxon>
        <taxon>Aspergillaceae</taxon>
        <taxon>Aspergillus</taxon>
        <taxon>Aspergillus subgen. Aspergillus</taxon>
    </lineage>
</organism>
<keyword evidence="2" id="KW-1185">Reference proteome</keyword>
<reference evidence="1" key="1">
    <citation type="submission" date="2021-01" db="EMBL/GenBank/DDBJ databases">
        <authorList>
            <consortium name="Aspergillus chevalieri M1 genome sequencing consortium"/>
            <person name="Kazuki M."/>
            <person name="Futagami T."/>
        </authorList>
    </citation>
    <scope>NUCLEOTIDE SEQUENCE</scope>
    <source>
        <strain evidence="1">M1</strain>
    </source>
</reference>
<sequence length="99" mass="11903">MDYCWGESEGYLCYEVIEELPVPEKLQVDELMKNPQRCMKDWMDKAEHDCKYPSFLSRDPMNISKLRTLIDEATIAGKRLLKHRRYSRDCVIFHRKFNV</sequence>
<dbReference type="GeneID" id="66983517"/>
<dbReference type="EMBL" id="AP024420">
    <property type="protein sequence ID" value="BCR89159.1"/>
    <property type="molecule type" value="Genomic_DNA"/>
</dbReference>
<evidence type="ECO:0000313" key="1">
    <source>
        <dbReference type="EMBL" id="BCR89159.1"/>
    </source>
</evidence>
<proteinExistence type="predicted"/>